<keyword evidence="4" id="KW-1185">Reference proteome</keyword>
<keyword evidence="2" id="KW-0472">Membrane</keyword>
<organism evidence="3 4">
    <name type="scientific">Microvirga aerilata</name>
    <dbReference type="NCBI Taxonomy" id="670292"/>
    <lineage>
        <taxon>Bacteria</taxon>
        <taxon>Pseudomonadati</taxon>
        <taxon>Pseudomonadota</taxon>
        <taxon>Alphaproteobacteria</taxon>
        <taxon>Hyphomicrobiales</taxon>
        <taxon>Methylobacteriaceae</taxon>
        <taxon>Microvirga</taxon>
    </lineage>
</organism>
<name>A0A936ZLF4_9HYPH</name>
<dbReference type="Proteomes" id="UP000605848">
    <property type="component" value="Unassembled WGS sequence"/>
</dbReference>
<accession>A0A936ZLF4</accession>
<evidence type="ECO:0000256" key="2">
    <source>
        <dbReference type="SAM" id="Phobius"/>
    </source>
</evidence>
<feature type="transmembrane region" description="Helical" evidence="2">
    <location>
        <begin position="62"/>
        <end position="86"/>
    </location>
</feature>
<comment type="caution">
    <text evidence="3">The sequence shown here is derived from an EMBL/GenBank/DDBJ whole genome shotgun (WGS) entry which is preliminary data.</text>
</comment>
<evidence type="ECO:0000313" key="3">
    <source>
        <dbReference type="EMBL" id="MBL0406809.1"/>
    </source>
</evidence>
<reference evidence="3" key="1">
    <citation type="submission" date="2021-01" db="EMBL/GenBank/DDBJ databases">
        <title>Microvirga sp.</title>
        <authorList>
            <person name="Kim M.K."/>
        </authorList>
    </citation>
    <scope>NUCLEOTIDE SEQUENCE</scope>
    <source>
        <strain evidence="3">5420S-16</strain>
    </source>
</reference>
<sequence length="137" mass="14636">MDTRVHSIEDVRIEALNVTDGSPPAVTVSALGKVNSTGWTHPRLGPWIYIDTPKDGILDLDFIATAPAGIVLFVISPISVGLTFAVPEWVRGVRVHSSTNAVEGMLGKAKGKGSKDQADQGKPGPWPFPWQGPEALR</sequence>
<evidence type="ECO:0000256" key="1">
    <source>
        <dbReference type="SAM" id="MobiDB-lite"/>
    </source>
</evidence>
<evidence type="ECO:0000313" key="4">
    <source>
        <dbReference type="Proteomes" id="UP000605848"/>
    </source>
</evidence>
<keyword evidence="2" id="KW-0812">Transmembrane</keyword>
<gene>
    <name evidence="3" type="ORF">JKG68_22960</name>
</gene>
<feature type="region of interest" description="Disordered" evidence="1">
    <location>
        <begin position="104"/>
        <end position="137"/>
    </location>
</feature>
<dbReference type="EMBL" id="JAEQMY010000052">
    <property type="protein sequence ID" value="MBL0406809.1"/>
    <property type="molecule type" value="Genomic_DNA"/>
</dbReference>
<keyword evidence="2" id="KW-1133">Transmembrane helix</keyword>
<protein>
    <submittedName>
        <fullName evidence="3">Uncharacterized protein</fullName>
    </submittedName>
</protein>
<dbReference type="RefSeq" id="WP_202063670.1">
    <property type="nucleotide sequence ID" value="NZ_JAEQMY010000052.1"/>
</dbReference>
<proteinExistence type="predicted"/>
<dbReference type="AlphaFoldDB" id="A0A936ZLF4"/>